<accession>A0A6G0PSV3</accession>
<gene>
    <name evidence="1" type="ORF">PF004_g1356</name>
</gene>
<dbReference type="InterPro" id="IPR023352">
    <property type="entry name" value="MAPEG-like_dom_sf"/>
</dbReference>
<proteinExistence type="predicted"/>
<name>A0A6G0PSV3_9STRA</name>
<evidence type="ECO:0000313" key="1">
    <source>
        <dbReference type="EMBL" id="KAE9253811.1"/>
    </source>
</evidence>
<dbReference type="EMBL" id="QXGC01000032">
    <property type="protein sequence ID" value="KAE9253811.1"/>
    <property type="molecule type" value="Genomic_DNA"/>
</dbReference>
<organism evidence="1 2">
    <name type="scientific">Phytophthora fragariae</name>
    <dbReference type="NCBI Taxonomy" id="53985"/>
    <lineage>
        <taxon>Eukaryota</taxon>
        <taxon>Sar</taxon>
        <taxon>Stramenopiles</taxon>
        <taxon>Oomycota</taxon>
        <taxon>Peronosporomycetes</taxon>
        <taxon>Peronosporales</taxon>
        <taxon>Peronosporaceae</taxon>
        <taxon>Phytophthora</taxon>
    </lineage>
</organism>
<reference evidence="1 2" key="1">
    <citation type="submission" date="2018-09" db="EMBL/GenBank/DDBJ databases">
        <title>Genomic investigation of the strawberry pathogen Phytophthora fragariae indicates pathogenicity is determined by transcriptional variation in three key races.</title>
        <authorList>
            <person name="Adams T.M."/>
            <person name="Armitage A.D."/>
            <person name="Sobczyk M.K."/>
            <person name="Bates H.J."/>
            <person name="Dunwell J.M."/>
            <person name="Nellist C.F."/>
            <person name="Harrison R.J."/>
        </authorList>
    </citation>
    <scope>NUCLEOTIDE SEQUENCE [LARGE SCALE GENOMIC DNA]</scope>
    <source>
        <strain evidence="1 2">BC-23</strain>
    </source>
</reference>
<sequence length="71" mass="7755">MSGSTELKAYVVCSLVLYLKFVIATGIQATKTFDAGCRPPEDKNLALAQGRREQNYGLLSDTNETRTTPNS</sequence>
<comment type="caution">
    <text evidence="1">The sequence shown here is derived from an EMBL/GenBank/DDBJ whole genome shotgun (WGS) entry which is preliminary data.</text>
</comment>
<dbReference type="Proteomes" id="UP000476176">
    <property type="component" value="Unassembled WGS sequence"/>
</dbReference>
<dbReference type="AlphaFoldDB" id="A0A6G0PSV3"/>
<dbReference type="Gene3D" id="1.20.120.550">
    <property type="entry name" value="Membrane associated eicosanoid/glutathione metabolism-like domain"/>
    <property type="match status" value="1"/>
</dbReference>
<protein>
    <submittedName>
        <fullName evidence="1">Uncharacterized protein</fullName>
    </submittedName>
</protein>
<evidence type="ECO:0000313" key="2">
    <source>
        <dbReference type="Proteomes" id="UP000476176"/>
    </source>
</evidence>